<feature type="domain" description="Fido" evidence="3">
    <location>
        <begin position="121"/>
        <end position="279"/>
    </location>
</feature>
<evidence type="ECO:0000259" key="3">
    <source>
        <dbReference type="PROSITE" id="PS51459"/>
    </source>
</evidence>
<dbReference type="InterPro" id="IPR036388">
    <property type="entry name" value="WH-like_DNA-bd_sf"/>
</dbReference>
<name>A0A378QMK4_9GAMM</name>
<evidence type="ECO:0000256" key="1">
    <source>
        <dbReference type="PIRSR" id="PIRSR640198-1"/>
    </source>
</evidence>
<dbReference type="InterPro" id="IPR003812">
    <property type="entry name" value="Fido"/>
</dbReference>
<feature type="active site" evidence="1">
    <location>
        <position position="214"/>
    </location>
</feature>
<dbReference type="PANTHER" id="PTHR13504:SF33">
    <property type="entry name" value="FIC FAMILY PROTEIN"/>
    <property type="match status" value="1"/>
</dbReference>
<dbReference type="InterPro" id="IPR040198">
    <property type="entry name" value="Fido_containing"/>
</dbReference>
<organism evidence="4 5">
    <name type="scientific">Faucicola atlantae</name>
    <dbReference type="NCBI Taxonomy" id="34059"/>
    <lineage>
        <taxon>Bacteria</taxon>
        <taxon>Pseudomonadati</taxon>
        <taxon>Pseudomonadota</taxon>
        <taxon>Gammaproteobacteria</taxon>
        <taxon>Moraxellales</taxon>
        <taxon>Moraxellaceae</taxon>
        <taxon>Faucicola</taxon>
    </lineage>
</organism>
<dbReference type="GO" id="GO:0005524">
    <property type="term" value="F:ATP binding"/>
    <property type="evidence" value="ECO:0007669"/>
    <property type="project" value="UniProtKB-KW"/>
</dbReference>
<dbReference type="Gene3D" id="1.10.3290.10">
    <property type="entry name" value="Fido-like domain"/>
    <property type="match status" value="1"/>
</dbReference>
<proteinExistence type="predicted"/>
<evidence type="ECO:0000256" key="2">
    <source>
        <dbReference type="PIRSR" id="PIRSR640198-2"/>
    </source>
</evidence>
<sequence length="377" mass="43323">MTDTDKKYIHQYDNWTDWQFDQTTLLPLVADVRLLQGKLLGKMHSLGFDLPLEAQLDAMVLEVIKTSEIEGEILNNDQVRSSVARHLGIEHLYQNLAPPTREIDAIVEMMLKASFHFNEPLTLDELFAWHRALFPTGYSGLYAIRAGQLRDDRDGAMQVVSGGYGKTKVHFEAPSADRLPFELTQFLNWYNIDQANLDLTIKAGIAHLWFVTLHPFDDGNGRITRAITERLLAKSDNSPQRFYSMSAQILNQRADYYHILESTQKGFTPLTDWLVWFLTTLSQALEQALVRSERIVAKAQFWYEHQNSQLNERQVLMLNKLWTDFYGKLTTKKWATITKTSPDTALRDINDLIDKGILKKSQASGRSQNYELVVPEN</sequence>
<evidence type="ECO:0000313" key="4">
    <source>
        <dbReference type="EMBL" id="STZ01660.1"/>
    </source>
</evidence>
<feature type="binding site" evidence="2">
    <location>
        <begin position="256"/>
        <end position="257"/>
    </location>
    <ligand>
        <name>ATP</name>
        <dbReference type="ChEBI" id="CHEBI:30616"/>
    </ligand>
</feature>
<dbReference type="PANTHER" id="PTHR13504">
    <property type="entry name" value="FIDO DOMAIN-CONTAINING PROTEIN DDB_G0283145"/>
    <property type="match status" value="1"/>
</dbReference>
<dbReference type="Gene3D" id="1.10.10.10">
    <property type="entry name" value="Winged helix-like DNA-binding domain superfamily/Winged helix DNA-binding domain"/>
    <property type="match status" value="1"/>
</dbReference>
<dbReference type="EMBL" id="UGQA01000005">
    <property type="protein sequence ID" value="STZ01660.1"/>
    <property type="molecule type" value="Genomic_DNA"/>
</dbReference>
<feature type="binding site" evidence="2">
    <location>
        <begin position="218"/>
        <end position="225"/>
    </location>
    <ligand>
        <name>ATP</name>
        <dbReference type="ChEBI" id="CHEBI:30616"/>
    </ligand>
</feature>
<dbReference type="InterPro" id="IPR025230">
    <property type="entry name" value="DUF4172"/>
</dbReference>
<dbReference type="Proteomes" id="UP000255193">
    <property type="component" value="Unassembled WGS sequence"/>
</dbReference>
<evidence type="ECO:0000313" key="5">
    <source>
        <dbReference type="Proteomes" id="UP000255193"/>
    </source>
</evidence>
<reference evidence="4 5" key="1">
    <citation type="submission" date="2018-06" db="EMBL/GenBank/DDBJ databases">
        <authorList>
            <consortium name="Pathogen Informatics"/>
            <person name="Doyle S."/>
        </authorList>
    </citation>
    <scope>NUCLEOTIDE SEQUENCE [LARGE SCALE GENOMIC DNA]</scope>
    <source>
        <strain evidence="4 5">NCTC11091</strain>
    </source>
</reference>
<gene>
    <name evidence="4" type="ORF">NCTC11091_02132</name>
</gene>
<dbReference type="PROSITE" id="PS51459">
    <property type="entry name" value="FIDO"/>
    <property type="match status" value="1"/>
</dbReference>
<accession>A0A378QMK4</accession>
<dbReference type="RefSeq" id="WP_067059087.1">
    <property type="nucleotide sequence ID" value="NZ_MXAO01000047.1"/>
</dbReference>
<dbReference type="InterPro" id="IPR036597">
    <property type="entry name" value="Fido-like_dom_sf"/>
</dbReference>
<dbReference type="SUPFAM" id="SSF140931">
    <property type="entry name" value="Fic-like"/>
    <property type="match status" value="1"/>
</dbReference>
<keyword evidence="2" id="KW-0547">Nucleotide-binding</keyword>
<dbReference type="AlphaFoldDB" id="A0A378QMK4"/>
<dbReference type="Pfam" id="PF13776">
    <property type="entry name" value="DUF4172"/>
    <property type="match status" value="1"/>
</dbReference>
<keyword evidence="2" id="KW-0067">ATP-binding</keyword>
<protein>
    <submittedName>
        <fullName evidence="4">Fic/DOC family</fullName>
    </submittedName>
</protein>
<dbReference type="Pfam" id="PF02661">
    <property type="entry name" value="Fic"/>
    <property type="match status" value="1"/>
</dbReference>